<dbReference type="InterPro" id="IPR000792">
    <property type="entry name" value="Tscrpt_reg_LuxR_C"/>
</dbReference>
<dbReference type="InterPro" id="IPR016032">
    <property type="entry name" value="Sig_transdc_resp-reg_C-effctor"/>
</dbReference>
<dbReference type="GO" id="GO:0003677">
    <property type="term" value="F:DNA binding"/>
    <property type="evidence" value="ECO:0007669"/>
    <property type="project" value="InterPro"/>
</dbReference>
<evidence type="ECO:0000259" key="1">
    <source>
        <dbReference type="SMART" id="SM00091"/>
    </source>
</evidence>
<dbReference type="STRING" id="2518989.IMCC3088_2517"/>
<name>F3L4B6_9GAMM</name>
<keyword evidence="4" id="KW-1185">Reference proteome</keyword>
<dbReference type="SMART" id="SM00091">
    <property type="entry name" value="PAS"/>
    <property type="match status" value="1"/>
</dbReference>
<feature type="domain" description="PAS" evidence="1">
    <location>
        <begin position="150"/>
        <end position="216"/>
    </location>
</feature>
<evidence type="ECO:0000313" key="3">
    <source>
        <dbReference type="EMBL" id="EGG28830.1"/>
    </source>
</evidence>
<dbReference type="GO" id="GO:0006355">
    <property type="term" value="P:regulation of DNA-templated transcription"/>
    <property type="evidence" value="ECO:0007669"/>
    <property type="project" value="InterPro"/>
</dbReference>
<protein>
    <submittedName>
        <fullName evidence="3">Regulatory protein, LuxR</fullName>
    </submittedName>
</protein>
<dbReference type="AlphaFoldDB" id="F3L4B6"/>
<comment type="caution">
    <text evidence="3">The sequence shown here is derived from an EMBL/GenBank/DDBJ whole genome shotgun (WGS) entry which is preliminary data.</text>
</comment>
<gene>
    <name evidence="3" type="ORF">IMCC3088_2517</name>
</gene>
<dbReference type="SMART" id="SM00421">
    <property type="entry name" value="HTH_LUXR"/>
    <property type="match status" value="1"/>
</dbReference>
<accession>F3L4B6</accession>
<dbReference type="InterPro" id="IPR000014">
    <property type="entry name" value="PAS"/>
</dbReference>
<evidence type="ECO:0000313" key="4">
    <source>
        <dbReference type="Proteomes" id="UP000005615"/>
    </source>
</evidence>
<reference evidence="3 4" key="1">
    <citation type="journal article" date="2011" name="J. Bacteriol.">
        <title>Genome sequence of strain IMCC3088, a proteorhodopsin-containing marine bacterium belonging to the OM60/NOR5 clade.</title>
        <authorList>
            <person name="Jang Y."/>
            <person name="Oh H.M."/>
            <person name="Kang I."/>
            <person name="Lee K."/>
            <person name="Yang S.J."/>
            <person name="Cho J.C."/>
        </authorList>
    </citation>
    <scope>NUCLEOTIDE SEQUENCE [LARGE SCALE GENOMIC DNA]</scope>
    <source>
        <strain evidence="3 4">IMCC3088</strain>
    </source>
</reference>
<dbReference type="Gene3D" id="1.10.10.10">
    <property type="entry name" value="Winged helix-like DNA-binding domain superfamily/Winged helix DNA-binding domain"/>
    <property type="match status" value="1"/>
</dbReference>
<dbReference type="InterPro" id="IPR036388">
    <property type="entry name" value="WH-like_DNA-bd_sf"/>
</dbReference>
<dbReference type="Proteomes" id="UP000005615">
    <property type="component" value="Unassembled WGS sequence"/>
</dbReference>
<proteinExistence type="predicted"/>
<organism evidence="3 4">
    <name type="scientific">Aequoribacter fuscus</name>
    <dbReference type="NCBI Taxonomy" id="2518989"/>
    <lineage>
        <taxon>Bacteria</taxon>
        <taxon>Pseudomonadati</taxon>
        <taxon>Pseudomonadota</taxon>
        <taxon>Gammaproteobacteria</taxon>
        <taxon>Cellvibrionales</taxon>
        <taxon>Halieaceae</taxon>
        <taxon>Aequoribacter</taxon>
    </lineage>
</organism>
<dbReference type="EMBL" id="AEIG01000079">
    <property type="protein sequence ID" value="EGG28830.1"/>
    <property type="molecule type" value="Genomic_DNA"/>
</dbReference>
<evidence type="ECO:0000259" key="2">
    <source>
        <dbReference type="SMART" id="SM00421"/>
    </source>
</evidence>
<dbReference type="eggNOG" id="COG2771">
    <property type="taxonomic scope" value="Bacteria"/>
</dbReference>
<feature type="domain" description="HTH luxR-type" evidence="2">
    <location>
        <begin position="277"/>
        <end position="334"/>
    </location>
</feature>
<sequence length="341" mass="38418">MKALREQLSPCMVVIGLDLPQPGDAGISFIEGGEFSPEDKLGFANKHASLDPLLGLPEGTLVSLDDVIPREKLIETDFYQTFMKPLRHSQIMGFDVHRKGKMALYLRIIRHEGEPDFSIEERATVELLIPLFHELAHWMEHNQRHTREHSLYEQAFSTLAVGTVILDDELKIVFANQVADQLLEDNKDITVHSSKLRLARQHENQNLQKVLQSLLTDDGHAVPQVIPVQRASESSPLFITAHRLSLQDQLESKHHIALYMTDPELRQIDQTQLVMQAFSLTKQEARLVIALANGGTLEDFSLETGVSKNTARSHLYSSFRKVGVTQQSALVSHVIRAIYGL</sequence>
<dbReference type="SUPFAM" id="SSF46894">
    <property type="entry name" value="C-terminal effector domain of the bipartite response regulators"/>
    <property type="match status" value="1"/>
</dbReference>